<gene>
    <name evidence="2" type="ORF">QNI22_05300</name>
</gene>
<evidence type="ECO:0000256" key="1">
    <source>
        <dbReference type="SAM" id="MobiDB-lite"/>
    </source>
</evidence>
<dbReference type="AlphaFoldDB" id="A0AAE3R3K3"/>
<feature type="region of interest" description="Disordered" evidence="1">
    <location>
        <begin position="51"/>
        <end position="72"/>
    </location>
</feature>
<comment type="caution">
    <text evidence="2">The sequence shown here is derived from an EMBL/GenBank/DDBJ whole genome shotgun (WGS) entry which is preliminary data.</text>
</comment>
<sequence>MLVKIGYEVPNGLEWMKHRLMKLKKYAIRFTPDYREFLKILHTIDRKEVTCDTGSSENGEEEITEEKPFFYT</sequence>
<proteinExistence type="predicted"/>
<dbReference type="EMBL" id="JASJOU010000001">
    <property type="protein sequence ID" value="MDJ1500047.1"/>
    <property type="molecule type" value="Genomic_DNA"/>
</dbReference>
<organism evidence="2 3">
    <name type="scientific">Xanthocytophaga agilis</name>
    <dbReference type="NCBI Taxonomy" id="3048010"/>
    <lineage>
        <taxon>Bacteria</taxon>
        <taxon>Pseudomonadati</taxon>
        <taxon>Bacteroidota</taxon>
        <taxon>Cytophagia</taxon>
        <taxon>Cytophagales</taxon>
        <taxon>Rhodocytophagaceae</taxon>
        <taxon>Xanthocytophaga</taxon>
    </lineage>
</organism>
<dbReference type="Proteomes" id="UP001232063">
    <property type="component" value="Unassembled WGS sequence"/>
</dbReference>
<accession>A0AAE3R3K3</accession>
<protein>
    <submittedName>
        <fullName evidence="2">Uncharacterized protein</fullName>
    </submittedName>
</protein>
<evidence type="ECO:0000313" key="3">
    <source>
        <dbReference type="Proteomes" id="UP001232063"/>
    </source>
</evidence>
<dbReference type="RefSeq" id="WP_314509576.1">
    <property type="nucleotide sequence ID" value="NZ_JASJOU010000001.1"/>
</dbReference>
<reference evidence="2" key="1">
    <citation type="submission" date="2023-05" db="EMBL/GenBank/DDBJ databases">
        <authorList>
            <person name="Zhang X."/>
        </authorList>
    </citation>
    <scope>NUCLEOTIDE SEQUENCE</scope>
    <source>
        <strain evidence="2">BD1B2-1</strain>
    </source>
</reference>
<name>A0AAE3R3K3_9BACT</name>
<evidence type="ECO:0000313" key="2">
    <source>
        <dbReference type="EMBL" id="MDJ1500047.1"/>
    </source>
</evidence>
<keyword evidence="3" id="KW-1185">Reference proteome</keyword>